<evidence type="ECO:0000313" key="3">
    <source>
        <dbReference type="EMBL" id="WCT13532.1"/>
    </source>
</evidence>
<keyword evidence="2" id="KW-0472">Membrane</keyword>
<dbReference type="RefSeq" id="WP_273631842.1">
    <property type="nucleotide sequence ID" value="NZ_CP117167.1"/>
</dbReference>
<reference evidence="3 4" key="1">
    <citation type="submission" date="2023-02" db="EMBL/GenBank/DDBJ databases">
        <title>Genome sequence of Mucilaginibacter jinjuensis strain KACC 16571.</title>
        <authorList>
            <person name="Kim S."/>
            <person name="Heo J."/>
            <person name="Kwon S.-W."/>
        </authorList>
    </citation>
    <scope>NUCLEOTIDE SEQUENCE [LARGE SCALE GENOMIC DNA]</scope>
    <source>
        <strain evidence="3 4">KACC 16571</strain>
    </source>
</reference>
<sequence length="813" mass="89478">MASWLKWVLGILGGLILLVVLLLVGATLYINSHKAKVIALINTELNKNIDGSLSIGDMSPSFFRSFPGVSLSLKNVIVRDRKWTEHRHTLLDSKDFDVSVNAAALLHGTIDINHVDINDAAIDIYTDTSGYSNTSVFKKNKSKPKNPKDKGSTSAQLSRFNLHNVSLTIDNQHGGKLFKFDVNELNGKMDFPDSGWTAQVHMKVMSRSLAFNLSHGSFIKDKLIETDMVAGYNETSKKINIKSDNFNIAGDNFTLNALFAPAAKSMNFAFHLKVNQILWRNAASLVSANITKTLNKFNLDKPIDVTANIDGNFGGGEPLLYITATVKNNRLTVPGAVIDNCNFNGIFTNNYVKGKGLGDENSIIHFTKLSGSFKGIPFKVDTASVINLTTPIATGVLQANFPLTDMNELFAKVLRFNMGTADLLLHFRADIINLQLNKPYVAGNININNAEFTYLPNSLNLKKTSLSMQFTNGNLMLNNIRVQVGQSIVTMNGRADNLMNLYYNAPEKIVVDWNVNSPQIHLAEFLGIINRRKKAAVKSSAKGNSSNMVDQFTNVINKSQVNLNMQVANVHYNKFLATDAKAKLKLSEDGIEIKDIALKTSGGTLAIRGRIVQDDVANRFDVSTVISHVNIHDFFYAFNNFGITAPTYENLKGLLSAKAQLAGTFNGHGGILSQSLKGMVLLNLTDGALINFNPLKTAGKIAFPFRNLNNIQIPNLDAEFDINGRMITIKPMKLTSSVINADVAGVYGLDRGTDITMDVPLRNPKNDTTITDKEELKKKRYKGIVLHLAAKDDGTGKVKIGFNKDRKKDKEEE</sequence>
<evidence type="ECO:0000256" key="1">
    <source>
        <dbReference type="SAM" id="MobiDB-lite"/>
    </source>
</evidence>
<dbReference type="EMBL" id="CP117167">
    <property type="protein sequence ID" value="WCT13532.1"/>
    <property type="molecule type" value="Genomic_DNA"/>
</dbReference>
<dbReference type="Proteomes" id="UP001216139">
    <property type="component" value="Chromosome"/>
</dbReference>
<keyword evidence="2" id="KW-0812">Transmembrane</keyword>
<protein>
    <submittedName>
        <fullName evidence="3">AsmA-like C-terminal region-containing protein</fullName>
    </submittedName>
</protein>
<evidence type="ECO:0000313" key="4">
    <source>
        <dbReference type="Proteomes" id="UP001216139"/>
    </source>
</evidence>
<dbReference type="PANTHER" id="PTHR30441:SF8">
    <property type="entry name" value="DUF748 DOMAIN-CONTAINING PROTEIN"/>
    <property type="match status" value="1"/>
</dbReference>
<keyword evidence="4" id="KW-1185">Reference proteome</keyword>
<accession>A0ABY7TB03</accession>
<gene>
    <name evidence="3" type="ORF">PQO05_06230</name>
</gene>
<feature type="transmembrane region" description="Helical" evidence="2">
    <location>
        <begin position="7"/>
        <end position="30"/>
    </location>
</feature>
<dbReference type="InterPro" id="IPR052894">
    <property type="entry name" value="AsmA-related"/>
</dbReference>
<dbReference type="PANTHER" id="PTHR30441">
    <property type="entry name" value="DUF748 DOMAIN-CONTAINING PROTEIN"/>
    <property type="match status" value="1"/>
</dbReference>
<organism evidence="3 4">
    <name type="scientific">Mucilaginibacter jinjuensis</name>
    <dbReference type="NCBI Taxonomy" id="1176721"/>
    <lineage>
        <taxon>Bacteria</taxon>
        <taxon>Pseudomonadati</taxon>
        <taxon>Bacteroidota</taxon>
        <taxon>Sphingobacteriia</taxon>
        <taxon>Sphingobacteriales</taxon>
        <taxon>Sphingobacteriaceae</taxon>
        <taxon>Mucilaginibacter</taxon>
    </lineage>
</organism>
<proteinExistence type="predicted"/>
<evidence type="ECO:0000256" key="2">
    <source>
        <dbReference type="SAM" id="Phobius"/>
    </source>
</evidence>
<feature type="region of interest" description="Disordered" evidence="1">
    <location>
        <begin position="136"/>
        <end position="155"/>
    </location>
</feature>
<keyword evidence="2" id="KW-1133">Transmembrane helix</keyword>
<name>A0ABY7TB03_9SPHI</name>